<feature type="region of interest" description="Disordered" evidence="1">
    <location>
        <begin position="210"/>
        <end position="256"/>
    </location>
</feature>
<dbReference type="InterPro" id="IPR043504">
    <property type="entry name" value="Peptidase_S1_PA_chymotrypsin"/>
</dbReference>
<keyword evidence="4" id="KW-1185">Reference proteome</keyword>
<dbReference type="PROSITE" id="PS50240">
    <property type="entry name" value="TRYPSIN_DOM"/>
    <property type="match status" value="1"/>
</dbReference>
<evidence type="ECO:0000256" key="2">
    <source>
        <dbReference type="SAM" id="Phobius"/>
    </source>
</evidence>
<dbReference type="AlphaFoldDB" id="A0A914QLB7"/>
<feature type="compositionally biased region" description="Polar residues" evidence="1">
    <location>
        <begin position="234"/>
        <end position="246"/>
    </location>
</feature>
<dbReference type="GO" id="GO:0006508">
    <property type="term" value="P:proteolysis"/>
    <property type="evidence" value="ECO:0007669"/>
    <property type="project" value="InterPro"/>
</dbReference>
<dbReference type="Gene3D" id="2.40.10.10">
    <property type="entry name" value="Trypsin-like serine proteases"/>
    <property type="match status" value="1"/>
</dbReference>
<sequence length="280" mass="31088">MLMVLMEMVSWVSALLIEYCPKPLHGRNRLHINFTENAIQSKYYVHPSYSFGHFMLDDIAVIEFPEGTNLNITPVTLVSNYVEKEGDTAITGGYGIYKWNYDLMSETFKPERPEVLQNATVPVHVNAPVKSSVIATANLDKHSDHGDSDGPLMIERNGKIYQIGVASQLYNPVPGILINLATRLSLQCDWITKVIKGEVKCEKLPDDLNIKPPVNPVTSNPQPGSKKTNKPTTKRPSNVNGTTTLLPGTPQALKKPAENSNKGFALNILLFFFIGIFFFA</sequence>
<dbReference type="GO" id="GO:0004252">
    <property type="term" value="F:serine-type endopeptidase activity"/>
    <property type="evidence" value="ECO:0007669"/>
    <property type="project" value="InterPro"/>
</dbReference>
<keyword evidence="2" id="KW-0812">Transmembrane</keyword>
<dbReference type="InterPro" id="IPR001254">
    <property type="entry name" value="Trypsin_dom"/>
</dbReference>
<dbReference type="SUPFAM" id="SSF50494">
    <property type="entry name" value="Trypsin-like serine proteases"/>
    <property type="match status" value="1"/>
</dbReference>
<evidence type="ECO:0000259" key="3">
    <source>
        <dbReference type="PROSITE" id="PS50240"/>
    </source>
</evidence>
<evidence type="ECO:0000313" key="4">
    <source>
        <dbReference type="Proteomes" id="UP000887578"/>
    </source>
</evidence>
<feature type="compositionally biased region" description="Polar residues" evidence="1">
    <location>
        <begin position="216"/>
        <end position="226"/>
    </location>
</feature>
<dbReference type="Pfam" id="PF00089">
    <property type="entry name" value="Trypsin"/>
    <property type="match status" value="1"/>
</dbReference>
<evidence type="ECO:0000313" key="5">
    <source>
        <dbReference type="WBParaSite" id="PDA_v2.g4348.t1"/>
    </source>
</evidence>
<feature type="transmembrane region" description="Helical" evidence="2">
    <location>
        <begin position="263"/>
        <end position="279"/>
    </location>
</feature>
<keyword evidence="2" id="KW-1133">Transmembrane helix</keyword>
<accession>A0A914QLB7</accession>
<name>A0A914QLB7_9BILA</name>
<feature type="domain" description="Peptidase S1" evidence="3">
    <location>
        <begin position="41"/>
        <end position="196"/>
    </location>
</feature>
<keyword evidence="2" id="KW-0472">Membrane</keyword>
<evidence type="ECO:0000256" key="1">
    <source>
        <dbReference type="SAM" id="MobiDB-lite"/>
    </source>
</evidence>
<dbReference type="WBParaSite" id="PDA_v2.g4348.t1">
    <property type="protein sequence ID" value="PDA_v2.g4348.t1"/>
    <property type="gene ID" value="PDA_v2.g4348"/>
</dbReference>
<proteinExistence type="predicted"/>
<organism evidence="4 5">
    <name type="scientific">Panagrolaimus davidi</name>
    <dbReference type="NCBI Taxonomy" id="227884"/>
    <lineage>
        <taxon>Eukaryota</taxon>
        <taxon>Metazoa</taxon>
        <taxon>Ecdysozoa</taxon>
        <taxon>Nematoda</taxon>
        <taxon>Chromadorea</taxon>
        <taxon>Rhabditida</taxon>
        <taxon>Tylenchina</taxon>
        <taxon>Panagrolaimomorpha</taxon>
        <taxon>Panagrolaimoidea</taxon>
        <taxon>Panagrolaimidae</taxon>
        <taxon>Panagrolaimus</taxon>
    </lineage>
</organism>
<dbReference type="Proteomes" id="UP000887578">
    <property type="component" value="Unplaced"/>
</dbReference>
<dbReference type="InterPro" id="IPR009003">
    <property type="entry name" value="Peptidase_S1_PA"/>
</dbReference>
<reference evidence="5" key="1">
    <citation type="submission" date="2022-11" db="UniProtKB">
        <authorList>
            <consortium name="WormBaseParasite"/>
        </authorList>
    </citation>
    <scope>IDENTIFICATION</scope>
</reference>
<protein>
    <submittedName>
        <fullName evidence="5">Peptidase S1 domain-containing protein</fullName>
    </submittedName>
</protein>